<feature type="non-terminal residue" evidence="2">
    <location>
        <position position="1"/>
    </location>
</feature>
<dbReference type="Proteomes" id="UP000823775">
    <property type="component" value="Unassembled WGS sequence"/>
</dbReference>
<evidence type="ECO:0000313" key="2">
    <source>
        <dbReference type="EMBL" id="MCE5166881.1"/>
    </source>
</evidence>
<comment type="caution">
    <text evidence="2">The sequence shown here is derived from an EMBL/GenBank/DDBJ whole genome shotgun (WGS) entry which is preliminary data.</text>
</comment>
<evidence type="ECO:0000256" key="1">
    <source>
        <dbReference type="SAM" id="MobiDB-lite"/>
    </source>
</evidence>
<accession>A0ABS8Y8F0</accession>
<name>A0ABS8Y8F0_DATST</name>
<proteinExistence type="predicted"/>
<feature type="region of interest" description="Disordered" evidence="1">
    <location>
        <begin position="83"/>
        <end position="106"/>
    </location>
</feature>
<dbReference type="EMBL" id="JACEIK010035176">
    <property type="protein sequence ID" value="MCE5166881.1"/>
    <property type="molecule type" value="Genomic_DNA"/>
</dbReference>
<feature type="compositionally biased region" description="Polar residues" evidence="1">
    <location>
        <begin position="89"/>
        <end position="99"/>
    </location>
</feature>
<protein>
    <submittedName>
        <fullName evidence="2">Uncharacterized protein</fullName>
    </submittedName>
</protein>
<reference evidence="2 3" key="1">
    <citation type="journal article" date="2021" name="BMC Genomics">
        <title>Datura genome reveals duplications of psychoactive alkaloid biosynthetic genes and high mutation rate following tissue culture.</title>
        <authorList>
            <person name="Rajewski A."/>
            <person name="Carter-House D."/>
            <person name="Stajich J."/>
            <person name="Litt A."/>
        </authorList>
    </citation>
    <scope>NUCLEOTIDE SEQUENCE [LARGE SCALE GENOMIC DNA]</scope>
    <source>
        <strain evidence="2">AR-01</strain>
    </source>
</reference>
<sequence>ISILSWCMKFDHVDTECWNKEVPKYEEDFQKVHKKKRRTRKRMKVVEKDLVAKEQVINDNLTPMKAMDHPTNMNAPLSLAELESKSKHNPGSMTTQLPLTNRFEEL</sequence>
<keyword evidence="3" id="KW-1185">Reference proteome</keyword>
<gene>
    <name evidence="2" type="ORF">HAX54_028633</name>
</gene>
<organism evidence="2 3">
    <name type="scientific">Datura stramonium</name>
    <name type="common">Jimsonweed</name>
    <name type="synonym">Common thornapple</name>
    <dbReference type="NCBI Taxonomy" id="4076"/>
    <lineage>
        <taxon>Eukaryota</taxon>
        <taxon>Viridiplantae</taxon>
        <taxon>Streptophyta</taxon>
        <taxon>Embryophyta</taxon>
        <taxon>Tracheophyta</taxon>
        <taxon>Spermatophyta</taxon>
        <taxon>Magnoliopsida</taxon>
        <taxon>eudicotyledons</taxon>
        <taxon>Gunneridae</taxon>
        <taxon>Pentapetalae</taxon>
        <taxon>asterids</taxon>
        <taxon>lamiids</taxon>
        <taxon>Solanales</taxon>
        <taxon>Solanaceae</taxon>
        <taxon>Solanoideae</taxon>
        <taxon>Datureae</taxon>
        <taxon>Datura</taxon>
    </lineage>
</organism>
<evidence type="ECO:0000313" key="3">
    <source>
        <dbReference type="Proteomes" id="UP000823775"/>
    </source>
</evidence>